<dbReference type="Proteomes" id="UP000085678">
    <property type="component" value="Unplaced"/>
</dbReference>
<evidence type="ECO:0000313" key="7">
    <source>
        <dbReference type="RefSeq" id="XP_013380147.1"/>
    </source>
</evidence>
<dbReference type="AlphaFoldDB" id="A0A1S3H2H8"/>
<evidence type="ECO:0000259" key="5">
    <source>
        <dbReference type="Pfam" id="PF24903"/>
    </source>
</evidence>
<dbReference type="KEGG" id="lak:106151441"/>
<feature type="domain" description="Replication protein A OB" evidence="4">
    <location>
        <begin position="170"/>
        <end position="261"/>
    </location>
</feature>
<dbReference type="RefSeq" id="XP_013380147.1">
    <property type="nucleotide sequence ID" value="XM_013524693.1"/>
</dbReference>
<dbReference type="InterPro" id="IPR012340">
    <property type="entry name" value="NA-bd_OB-fold"/>
</dbReference>
<dbReference type="InterPro" id="IPR056880">
    <property type="entry name" value="OB_MEIOB_N"/>
</dbReference>
<dbReference type="Pfam" id="PF24903">
    <property type="entry name" value="OB_MEIOB_N"/>
    <property type="match status" value="1"/>
</dbReference>
<comment type="similarity">
    <text evidence="3">Belongs to the MEIOB family.</text>
</comment>
<feature type="domain" description="MEIOB-like N-terminal" evidence="5">
    <location>
        <begin position="30"/>
        <end position="151"/>
    </location>
</feature>
<dbReference type="STRING" id="7574.A0A1S3H2H8"/>
<dbReference type="SUPFAM" id="SSF50249">
    <property type="entry name" value="Nucleic acid-binding proteins"/>
    <property type="match status" value="2"/>
</dbReference>
<dbReference type="InterPro" id="IPR031657">
    <property type="entry name" value="REPA_OB_2"/>
</dbReference>
<dbReference type="GeneID" id="106151441"/>
<keyword evidence="1" id="KW-0238">DNA-binding</keyword>
<dbReference type="GO" id="GO:0008310">
    <property type="term" value="F:single-stranded DNA 3'-5' DNA exonuclease activity"/>
    <property type="evidence" value="ECO:0007669"/>
    <property type="project" value="TreeGrafter"/>
</dbReference>
<dbReference type="FunCoup" id="A0A1S3H2H8">
    <property type="interactions" value="5"/>
</dbReference>
<dbReference type="PANTHER" id="PTHR21166">
    <property type="entry name" value="CELL DIVISION CONTROL PROTEIN 24 OB DOMAIN-CONTAINING PROTEIN-RELATED"/>
    <property type="match status" value="1"/>
</dbReference>
<dbReference type="InParanoid" id="A0A1S3H2H8"/>
<dbReference type="GO" id="GO:0000712">
    <property type="term" value="P:resolution of meiotic recombination intermediates"/>
    <property type="evidence" value="ECO:0007669"/>
    <property type="project" value="TreeGrafter"/>
</dbReference>
<keyword evidence="6" id="KW-1185">Reference proteome</keyword>
<proteinExistence type="inferred from homology"/>
<dbReference type="PANTHER" id="PTHR21166:SF2">
    <property type="entry name" value="CELL DIVISION CONTROL PROTEIN 24 OB DOMAIN-CONTAINING PROTEIN-RELATED"/>
    <property type="match status" value="1"/>
</dbReference>
<dbReference type="Gene3D" id="2.40.50.140">
    <property type="entry name" value="Nucleic acid-binding proteins"/>
    <property type="match status" value="3"/>
</dbReference>
<accession>A0A1S3H2H8</accession>
<keyword evidence="2" id="KW-0469">Meiosis</keyword>
<dbReference type="OrthoDB" id="9937820at2759"/>
<name>A0A1S3H2H8_LINAN</name>
<dbReference type="Pfam" id="PF16900">
    <property type="entry name" value="REPA_OB_2"/>
    <property type="match status" value="1"/>
</dbReference>
<protein>
    <submittedName>
        <fullName evidence="7">Meiosis-specific with OB domain-containing protein-like</fullName>
    </submittedName>
</protein>
<evidence type="ECO:0000313" key="6">
    <source>
        <dbReference type="Proteomes" id="UP000085678"/>
    </source>
</evidence>
<dbReference type="FunFam" id="2.40.50.140:FF:000171">
    <property type="entry name" value="meiosis-specific with OB domain-containing protein isoform X1"/>
    <property type="match status" value="1"/>
</dbReference>
<evidence type="ECO:0000259" key="4">
    <source>
        <dbReference type="Pfam" id="PF16900"/>
    </source>
</evidence>
<organism evidence="6 7">
    <name type="scientific">Lingula anatina</name>
    <name type="common">Brachiopod</name>
    <name type="synonym">Lingula unguis</name>
    <dbReference type="NCBI Taxonomy" id="7574"/>
    <lineage>
        <taxon>Eukaryota</taxon>
        <taxon>Metazoa</taxon>
        <taxon>Spiralia</taxon>
        <taxon>Lophotrochozoa</taxon>
        <taxon>Brachiopoda</taxon>
        <taxon>Linguliformea</taxon>
        <taxon>Lingulata</taxon>
        <taxon>Lingulida</taxon>
        <taxon>Linguloidea</taxon>
        <taxon>Lingulidae</taxon>
        <taxon>Lingula</taxon>
    </lineage>
</organism>
<evidence type="ECO:0000256" key="2">
    <source>
        <dbReference type="ARBA" id="ARBA00023254"/>
    </source>
</evidence>
<gene>
    <name evidence="7" type="primary">LOC106151441</name>
</gene>
<reference evidence="7" key="1">
    <citation type="submission" date="2025-08" db="UniProtKB">
        <authorList>
            <consortium name="RefSeq"/>
        </authorList>
    </citation>
    <scope>IDENTIFICATION</scope>
    <source>
        <tissue evidence="7">Gonads</tissue>
    </source>
</reference>
<dbReference type="GO" id="GO:0003697">
    <property type="term" value="F:single-stranded DNA binding"/>
    <property type="evidence" value="ECO:0007669"/>
    <property type="project" value="TreeGrafter"/>
</dbReference>
<evidence type="ECO:0000256" key="1">
    <source>
        <dbReference type="ARBA" id="ARBA00023125"/>
    </source>
</evidence>
<evidence type="ECO:0000256" key="3">
    <source>
        <dbReference type="ARBA" id="ARBA00038329"/>
    </source>
</evidence>
<sequence length="477" mass="54149">MAWSANFDDFNIDDNWPSPAQPQLDFYVQVIIGVVLAKEEPRAIPSKKNPGTELYLVSFTLRDSPVDFINATCWGNELHIQQVAELFHIGDIVEICNAQIASKPSDGSDERFRPWTPSLYQLNISENHSTVKLYGGWSVDKYYSLQSIPIKASNDFYTLGDIIANGQNLHNAVVNLLAVVRSVGSPKDIVTKNKKHLKRCEVKLLDETCLSFPLVLWSIEQVILAQSWTTQDQVIFVADARVNYDDYKKCMVATATSKTIFILNPDTREAHSLYTFAQSVDTSEDDLKEMLDVANSEIDLNTITNVYNLEQLKAKVEPTNEGGTDLGITYAYVTNFDIDGETEKVIARRCTKCRMRLEKNKLSCSNQNCPLGFLNDDTMEVDYDMQFDMGLTLSDCTGSMHYCRAYGSVVEKMLGCTADEFQKYDDKKKTQLKWKFLLEKCKLYIKVTLPRFDRPNTLTRILDCQVANPQEALVNQR</sequence>
<dbReference type="InterPro" id="IPR052469">
    <property type="entry name" value="MEIOB"/>
</dbReference>